<feature type="signal peptide" evidence="2">
    <location>
        <begin position="1"/>
        <end position="19"/>
    </location>
</feature>
<feature type="region of interest" description="Disordered" evidence="1">
    <location>
        <begin position="23"/>
        <end position="46"/>
    </location>
</feature>
<evidence type="ECO:0000313" key="5">
    <source>
        <dbReference type="Proteomes" id="UP001058860"/>
    </source>
</evidence>
<dbReference type="Proteomes" id="UP001058860">
    <property type="component" value="Chromosome"/>
</dbReference>
<evidence type="ECO:0000313" key="4">
    <source>
        <dbReference type="EMBL" id="UUY05454.1"/>
    </source>
</evidence>
<sequence>MRRAAVLTLLATVLAAPLAGCTGEEETADKGRAPVPAEPKRASGTSERLGLDRIATGYVRPTWVGAAPGDEALYVAEQTGRFIRRAGSHDQMIVDLGGETKVGGEQGLLGVAFAPDFARSGRVVLHHSDRDGNTRIIELRIRDGKADPADARVLFTQEQPEENHNGGGLAFGPDGRLYVGLGDGGGAFDPENNAQDVDSRLGKMLAADIDGPGEPRWETVAVGLRNPWRFSFDSALGELWIGDVGQDEIEEVNRVYPEPDEPPKNLGWPAREGATVLDADRLVAGGDLIGPVAEYTHSEGGCSVVGGVVYRGTAIKALRERYIYGDFCSGALWTLRPRPAGQVDQVEREAAQVPQLTHIGTDARGELVFSAASGELYRAVRVP</sequence>
<feature type="chain" id="PRO_5046486654" evidence="2">
    <location>
        <begin position="20"/>
        <end position="383"/>
    </location>
</feature>
<feature type="domain" description="Glucose/Sorbosone dehydrogenase" evidence="3">
    <location>
        <begin position="68"/>
        <end position="366"/>
    </location>
</feature>
<dbReference type="SUPFAM" id="SSF50952">
    <property type="entry name" value="Soluble quinoprotein glucose dehydrogenase"/>
    <property type="match status" value="1"/>
</dbReference>
<proteinExistence type="predicted"/>
<evidence type="ECO:0000256" key="1">
    <source>
        <dbReference type="SAM" id="MobiDB-lite"/>
    </source>
</evidence>
<keyword evidence="2" id="KW-0732">Signal</keyword>
<gene>
    <name evidence="4" type="ORF">LRS13_08010</name>
</gene>
<dbReference type="InterPro" id="IPR011041">
    <property type="entry name" value="Quinoprot_gluc/sorb_DH_b-prop"/>
</dbReference>
<dbReference type="Gene3D" id="2.120.10.30">
    <property type="entry name" value="TolB, C-terminal domain"/>
    <property type="match status" value="1"/>
</dbReference>
<organism evidence="4 5">
    <name type="scientific">Svornostia abyssi</name>
    <dbReference type="NCBI Taxonomy" id="2898438"/>
    <lineage>
        <taxon>Bacteria</taxon>
        <taxon>Bacillati</taxon>
        <taxon>Actinomycetota</taxon>
        <taxon>Thermoleophilia</taxon>
        <taxon>Solirubrobacterales</taxon>
        <taxon>Baekduiaceae</taxon>
        <taxon>Svornostia</taxon>
    </lineage>
</organism>
<dbReference type="PANTHER" id="PTHR19328">
    <property type="entry name" value="HEDGEHOG-INTERACTING PROTEIN"/>
    <property type="match status" value="1"/>
</dbReference>
<dbReference type="InterPro" id="IPR011042">
    <property type="entry name" value="6-blade_b-propeller_TolB-like"/>
</dbReference>
<dbReference type="InterPro" id="IPR012938">
    <property type="entry name" value="Glc/Sorbosone_DH"/>
</dbReference>
<evidence type="ECO:0000259" key="3">
    <source>
        <dbReference type="Pfam" id="PF07995"/>
    </source>
</evidence>
<keyword evidence="5" id="KW-1185">Reference proteome</keyword>
<dbReference type="RefSeq" id="WP_353865913.1">
    <property type="nucleotide sequence ID" value="NZ_CP088295.1"/>
</dbReference>
<dbReference type="EMBL" id="CP088295">
    <property type="protein sequence ID" value="UUY05454.1"/>
    <property type="molecule type" value="Genomic_DNA"/>
</dbReference>
<dbReference type="PANTHER" id="PTHR19328:SF75">
    <property type="entry name" value="ALDOSE SUGAR DEHYDROGENASE YLII"/>
    <property type="match status" value="1"/>
</dbReference>
<evidence type="ECO:0000256" key="2">
    <source>
        <dbReference type="SAM" id="SignalP"/>
    </source>
</evidence>
<dbReference type="Pfam" id="PF07995">
    <property type="entry name" value="GSDH"/>
    <property type="match status" value="1"/>
</dbReference>
<accession>A0ABY5PLA0</accession>
<reference evidence="5" key="1">
    <citation type="submission" date="2021-11" db="EMBL/GenBank/DDBJ databases">
        <title>Cultivation dependent microbiological survey of springs from the worlds oldest radium mine currently devoted to the extraction of radon-saturated water.</title>
        <authorList>
            <person name="Kapinusova G."/>
            <person name="Smrhova T."/>
            <person name="Strejcek M."/>
            <person name="Suman J."/>
            <person name="Jani K."/>
            <person name="Pajer P."/>
            <person name="Uhlik O."/>
        </authorList>
    </citation>
    <scope>NUCLEOTIDE SEQUENCE [LARGE SCALE GENOMIC DNA]</scope>
    <source>
        <strain evidence="5">J379</strain>
    </source>
</reference>
<name>A0ABY5PLA0_9ACTN</name>
<protein>
    <submittedName>
        <fullName evidence="4">PQQ-dependent sugar dehydrogenase</fullName>
    </submittedName>
</protein>